<dbReference type="EMBL" id="BARW01038318">
    <property type="protein sequence ID" value="GAJ21927.1"/>
    <property type="molecule type" value="Genomic_DNA"/>
</dbReference>
<evidence type="ECO:0000313" key="1">
    <source>
        <dbReference type="EMBL" id="GAJ21927.1"/>
    </source>
</evidence>
<sequence>MIIKKYFNIAILFIIFFLLWSIPISAKVDIGGKLTASLINIIDNGGNIS</sequence>
<proteinExistence type="predicted"/>
<accession>X1VPH1</accession>
<organism evidence="1">
    <name type="scientific">marine sediment metagenome</name>
    <dbReference type="NCBI Taxonomy" id="412755"/>
    <lineage>
        <taxon>unclassified sequences</taxon>
        <taxon>metagenomes</taxon>
        <taxon>ecological metagenomes</taxon>
    </lineage>
</organism>
<feature type="non-terminal residue" evidence="1">
    <location>
        <position position="49"/>
    </location>
</feature>
<protein>
    <submittedName>
        <fullName evidence="1">Uncharacterized protein</fullName>
    </submittedName>
</protein>
<comment type="caution">
    <text evidence="1">The sequence shown here is derived from an EMBL/GenBank/DDBJ whole genome shotgun (WGS) entry which is preliminary data.</text>
</comment>
<gene>
    <name evidence="1" type="ORF">S12H4_58851</name>
</gene>
<dbReference type="AlphaFoldDB" id="X1VPH1"/>
<reference evidence="1" key="1">
    <citation type="journal article" date="2014" name="Front. Microbiol.">
        <title>High frequency of phylogenetically diverse reductive dehalogenase-homologous genes in deep subseafloor sedimentary metagenomes.</title>
        <authorList>
            <person name="Kawai M."/>
            <person name="Futagami T."/>
            <person name="Toyoda A."/>
            <person name="Takaki Y."/>
            <person name="Nishi S."/>
            <person name="Hori S."/>
            <person name="Arai W."/>
            <person name="Tsubouchi T."/>
            <person name="Morono Y."/>
            <person name="Uchiyama I."/>
            <person name="Ito T."/>
            <person name="Fujiyama A."/>
            <person name="Inagaki F."/>
            <person name="Takami H."/>
        </authorList>
    </citation>
    <scope>NUCLEOTIDE SEQUENCE</scope>
    <source>
        <strain evidence="1">Expedition CK06-06</strain>
    </source>
</reference>
<name>X1VPH1_9ZZZZ</name>